<dbReference type="PROSITE" id="PS00671">
    <property type="entry name" value="D_2_HYDROXYACID_DH_3"/>
    <property type="match status" value="1"/>
</dbReference>
<dbReference type="InterPro" id="IPR006140">
    <property type="entry name" value="D-isomer_DH_NAD-bd"/>
</dbReference>
<evidence type="ECO:0000256" key="1">
    <source>
        <dbReference type="ARBA" id="ARBA00023002"/>
    </source>
</evidence>
<keyword evidence="5" id="KW-1185">Reference proteome</keyword>
<dbReference type="Pfam" id="PF02826">
    <property type="entry name" value="2-Hacid_dh_C"/>
    <property type="match status" value="1"/>
</dbReference>
<dbReference type="PANTHER" id="PTHR43333:SF1">
    <property type="entry name" value="D-ISOMER SPECIFIC 2-HYDROXYACID DEHYDROGENASE NAD-BINDING DOMAIN-CONTAINING PROTEIN"/>
    <property type="match status" value="1"/>
</dbReference>
<name>A0AAN8JUG4_PATCE</name>
<proteinExistence type="predicted"/>
<protein>
    <recommendedName>
        <fullName evidence="3">D-isomer specific 2-hydroxyacid dehydrogenase NAD-binding domain-containing protein</fullName>
    </recommendedName>
</protein>
<evidence type="ECO:0000259" key="3">
    <source>
        <dbReference type="Pfam" id="PF02826"/>
    </source>
</evidence>
<dbReference type="FunFam" id="3.40.50.720:FF:000363">
    <property type="entry name" value="D-isomer specific 2-hydroxyacid dehydrogenase"/>
    <property type="match status" value="1"/>
</dbReference>
<sequence length="324" mass="36699">MGPRPGLKESIKAIDNSLDVVFIKTDWREAPNFTGVDVEKIEIVVSSHYSFGAIYEHCPNLRWFHSLTAGNERMFRYIGTKEVIPKCVYTRSCTVVSEFVSQYVITQILAHEKCMFQLYENHKDKRWTRTNLCSRCTSDVTVCILGLGSIGMKAAKLCKTFDMKVTGITNAPVKQEERDNSVDQYGLLEDLEDLLSTCDYIVNLLPSTNLTVGLLNGRVLSACKKKPVFINVGRGDIINDQDIIHALRANWISKAILDVSKIEPIPENSILWNEPDVFITPHVAFGPGTSSSAYLKQAEEYLTNYKRYINNEELNNTVPWNRGY</sequence>
<gene>
    <name evidence="4" type="ORF">SNE40_010031</name>
</gene>
<feature type="domain" description="D-isomer specific 2-hydroxyacid dehydrogenase NAD-binding" evidence="3">
    <location>
        <begin position="106"/>
        <end position="284"/>
    </location>
</feature>
<dbReference type="Gene3D" id="3.40.50.720">
    <property type="entry name" value="NAD(P)-binding Rossmann-like Domain"/>
    <property type="match status" value="2"/>
</dbReference>
<accession>A0AAN8JUG4</accession>
<evidence type="ECO:0000256" key="2">
    <source>
        <dbReference type="ARBA" id="ARBA00023027"/>
    </source>
</evidence>
<dbReference type="AlphaFoldDB" id="A0AAN8JUG4"/>
<evidence type="ECO:0000313" key="4">
    <source>
        <dbReference type="EMBL" id="KAK6182319.1"/>
    </source>
</evidence>
<dbReference type="SUPFAM" id="SSF51735">
    <property type="entry name" value="NAD(P)-binding Rossmann-fold domains"/>
    <property type="match status" value="1"/>
</dbReference>
<dbReference type="EMBL" id="JAZGQO010000007">
    <property type="protein sequence ID" value="KAK6182319.1"/>
    <property type="molecule type" value="Genomic_DNA"/>
</dbReference>
<dbReference type="GO" id="GO:0051287">
    <property type="term" value="F:NAD binding"/>
    <property type="evidence" value="ECO:0007669"/>
    <property type="project" value="InterPro"/>
</dbReference>
<reference evidence="4 5" key="1">
    <citation type="submission" date="2024-01" db="EMBL/GenBank/DDBJ databases">
        <title>The genome of the rayed Mediterranean limpet Patella caerulea (Linnaeus, 1758).</title>
        <authorList>
            <person name="Anh-Thu Weber A."/>
            <person name="Halstead-Nussloch G."/>
        </authorList>
    </citation>
    <scope>NUCLEOTIDE SEQUENCE [LARGE SCALE GENOMIC DNA]</scope>
    <source>
        <strain evidence="4">AATW-2023a</strain>
        <tissue evidence="4">Whole specimen</tissue>
    </source>
</reference>
<dbReference type="PANTHER" id="PTHR43333">
    <property type="entry name" value="2-HACID_DH_C DOMAIN-CONTAINING PROTEIN"/>
    <property type="match status" value="1"/>
</dbReference>
<evidence type="ECO:0000313" key="5">
    <source>
        <dbReference type="Proteomes" id="UP001347796"/>
    </source>
</evidence>
<dbReference type="GO" id="GO:0016491">
    <property type="term" value="F:oxidoreductase activity"/>
    <property type="evidence" value="ECO:0007669"/>
    <property type="project" value="UniProtKB-KW"/>
</dbReference>
<keyword evidence="2" id="KW-0520">NAD</keyword>
<comment type="caution">
    <text evidence="4">The sequence shown here is derived from an EMBL/GenBank/DDBJ whole genome shotgun (WGS) entry which is preliminary data.</text>
</comment>
<dbReference type="InterPro" id="IPR036291">
    <property type="entry name" value="NAD(P)-bd_dom_sf"/>
</dbReference>
<organism evidence="4 5">
    <name type="scientific">Patella caerulea</name>
    <name type="common">Rayed Mediterranean limpet</name>
    <dbReference type="NCBI Taxonomy" id="87958"/>
    <lineage>
        <taxon>Eukaryota</taxon>
        <taxon>Metazoa</taxon>
        <taxon>Spiralia</taxon>
        <taxon>Lophotrochozoa</taxon>
        <taxon>Mollusca</taxon>
        <taxon>Gastropoda</taxon>
        <taxon>Patellogastropoda</taxon>
        <taxon>Patelloidea</taxon>
        <taxon>Patellidae</taxon>
        <taxon>Patella</taxon>
    </lineage>
</organism>
<dbReference type="InterPro" id="IPR029753">
    <property type="entry name" value="D-isomer_DH_CS"/>
</dbReference>
<dbReference type="Proteomes" id="UP001347796">
    <property type="component" value="Unassembled WGS sequence"/>
</dbReference>
<keyword evidence="1" id="KW-0560">Oxidoreductase</keyword>